<accession>A0A222D8C4</accession>
<evidence type="ECO:0000313" key="2">
    <source>
        <dbReference type="Proteomes" id="UP000253594"/>
    </source>
</evidence>
<name>A0A222D8C4_PSEAI</name>
<proteinExistence type="predicted"/>
<dbReference type="AlphaFoldDB" id="A0A222D8C4"/>
<comment type="caution">
    <text evidence="1">The sequence shown here is derived from an EMBL/GenBank/DDBJ whole genome shotgun (WGS) entry which is preliminary data.</text>
</comment>
<evidence type="ECO:0000313" key="1">
    <source>
        <dbReference type="EMBL" id="RCI73809.1"/>
    </source>
</evidence>
<organism evidence="1 2">
    <name type="scientific">Pseudomonas aeruginosa</name>
    <dbReference type="NCBI Taxonomy" id="287"/>
    <lineage>
        <taxon>Bacteria</taxon>
        <taxon>Pseudomonadati</taxon>
        <taxon>Pseudomonadota</taxon>
        <taxon>Gammaproteobacteria</taxon>
        <taxon>Pseudomonadales</taxon>
        <taxon>Pseudomonadaceae</taxon>
        <taxon>Pseudomonas</taxon>
    </lineage>
</organism>
<reference evidence="1 2" key="1">
    <citation type="submission" date="2018-07" db="EMBL/GenBank/DDBJ databases">
        <title>Mechanisms of high-level aminoglycoside resistance among Gram-negative pathogens in Brazil.</title>
        <authorList>
            <person name="Ballaben A.S."/>
            <person name="Darini A.L.C."/>
            <person name="Doi Y."/>
        </authorList>
    </citation>
    <scope>NUCLEOTIDE SEQUENCE [LARGE SCALE GENOMIC DNA]</scope>
    <source>
        <strain evidence="1 2">B2-305</strain>
    </source>
</reference>
<dbReference type="RefSeq" id="WP_033977277.1">
    <property type="nucleotide sequence ID" value="NZ_CABIOP010000045.1"/>
</dbReference>
<dbReference type="Proteomes" id="UP000253594">
    <property type="component" value="Unassembled WGS sequence"/>
</dbReference>
<gene>
    <name evidence="1" type="ORF">DT376_16380</name>
</gene>
<dbReference type="EMBL" id="QORE01000521">
    <property type="protein sequence ID" value="RCI73809.1"/>
    <property type="molecule type" value="Genomic_DNA"/>
</dbReference>
<sequence>MAKGKGGRSWSVSPSAFMEAVEADLVQKQSDMSMEALRVIVEHAPVDTGRFMANNIVSIGEPVFYSLDAYDKAGHETIANGYAELAHLVPYSVVYIQNNLIYAGALEDGHSGQAPAGIYGVAHLAVSAKFTK</sequence>
<protein>
    <submittedName>
        <fullName evidence="1">HK97 gp10 family phage protein</fullName>
    </submittedName>
</protein>